<dbReference type="AlphaFoldDB" id="A0A2T5G0T5"/>
<keyword evidence="2" id="KW-0456">Lyase</keyword>
<accession>A0A2T5G0T5</accession>
<protein>
    <submittedName>
        <fullName evidence="2">Histidine ammonia-lyase</fullName>
    </submittedName>
</protein>
<feature type="signal peptide" evidence="1">
    <location>
        <begin position="1"/>
        <end position="25"/>
    </location>
</feature>
<dbReference type="Proteomes" id="UP000244162">
    <property type="component" value="Unassembled WGS sequence"/>
</dbReference>
<evidence type="ECO:0000313" key="3">
    <source>
        <dbReference type="Proteomes" id="UP000244162"/>
    </source>
</evidence>
<dbReference type="InterPro" id="IPR008948">
    <property type="entry name" value="L-Aspartase-like"/>
</dbReference>
<dbReference type="OrthoDB" id="8093542at2"/>
<reference evidence="2 3" key="1">
    <citation type="submission" date="2017-09" db="EMBL/GenBank/DDBJ databases">
        <title>Sphingomonas panjinensis sp.nov., isolated from oil-contaminated soil.</title>
        <authorList>
            <person name="Wang L."/>
            <person name="Chen L."/>
        </authorList>
    </citation>
    <scope>NUCLEOTIDE SEQUENCE [LARGE SCALE GENOMIC DNA]</scope>
    <source>
        <strain evidence="2 3">FW-11</strain>
    </source>
</reference>
<feature type="chain" id="PRO_5015562418" evidence="1">
    <location>
        <begin position="26"/>
        <end position="597"/>
    </location>
</feature>
<dbReference type="SUPFAM" id="SSF48557">
    <property type="entry name" value="L-aspartase-like"/>
    <property type="match status" value="1"/>
</dbReference>
<sequence length="597" mass="64417">MRKVFRKFLLASIVLGIGSSSPALAEVAISGPSAYTPIRYDRADETVTMTGHDLTIDQLIRVARHGAKVALSPEARQRSADAYGLLLQGSAEGVSIYWFNRGAGSQRETVIFSGDPTAPENAAKLRARQRASFGWRGGYGPEVAHEDLVRAMMAIRVNTMSYEAASPGLTQALIDLLNNRITPVVQSRGTLGEGDLAILGQVGSAMVGEGEVYYRGVRMPAAQALKEAGLKPFEPFGADDAALISTNAYAVAHAALLVEDARQLLEWTDLSTAMALLGMNSSVTPISMPVQSNRPYPWLNWDAARVMDMIRGSYLFDGDPKRIIQDPESLRASTQRAGSAWQSWAELRDTLMIAMNSSDHNPAVRPGLKPTDSWELSTPQMMRFYVKGGKLSNGKSGYIFSNANWDPYPMANQIEAFTIALANLGVAVAQRIDRFGNPFFTVVKPSDVLPPEQAREMAFGGGYLPSDLWIELAGLITPVTPQGQAIVSTVEDLQAETRLKVVRAREAVDVATHLLAQDIITASNWMEVRKAQDASRNFGNAPAAASAALRKALASGEGRLPPGMRAYQFLKSMPASSFYPGGPAQPPAAPVPLVGKR</sequence>
<keyword evidence="3" id="KW-1185">Reference proteome</keyword>
<gene>
    <name evidence="2" type="ORF">CLG96_00805</name>
</gene>
<dbReference type="EMBL" id="NWBU01000004">
    <property type="protein sequence ID" value="PTQ12731.1"/>
    <property type="molecule type" value="Genomic_DNA"/>
</dbReference>
<dbReference type="Gene3D" id="1.10.275.10">
    <property type="entry name" value="Fumarase/aspartase (N-terminal domain)"/>
    <property type="match status" value="1"/>
</dbReference>
<dbReference type="InterPro" id="IPR001106">
    <property type="entry name" value="Aromatic_Lyase"/>
</dbReference>
<dbReference type="Pfam" id="PF00221">
    <property type="entry name" value="Lyase_aromatic"/>
    <property type="match status" value="1"/>
</dbReference>
<dbReference type="PANTHER" id="PTHR10362">
    <property type="entry name" value="HISTIDINE AMMONIA-LYASE"/>
    <property type="match status" value="1"/>
</dbReference>
<dbReference type="GO" id="GO:0016841">
    <property type="term" value="F:ammonia-lyase activity"/>
    <property type="evidence" value="ECO:0007669"/>
    <property type="project" value="UniProtKB-ARBA"/>
</dbReference>
<proteinExistence type="predicted"/>
<evidence type="ECO:0000313" key="2">
    <source>
        <dbReference type="EMBL" id="PTQ12731.1"/>
    </source>
</evidence>
<dbReference type="RefSeq" id="WP_107965969.1">
    <property type="nucleotide sequence ID" value="NZ_NWBU01000004.1"/>
</dbReference>
<evidence type="ECO:0000256" key="1">
    <source>
        <dbReference type="SAM" id="SignalP"/>
    </source>
</evidence>
<name>A0A2T5G0T5_9SPHN</name>
<organism evidence="2 3">
    <name type="scientific">Sphingomonas oleivorans</name>
    <dbReference type="NCBI Taxonomy" id="1735121"/>
    <lineage>
        <taxon>Bacteria</taxon>
        <taxon>Pseudomonadati</taxon>
        <taxon>Pseudomonadota</taxon>
        <taxon>Alphaproteobacteria</taxon>
        <taxon>Sphingomonadales</taxon>
        <taxon>Sphingomonadaceae</taxon>
        <taxon>Sphingomonas</taxon>
    </lineage>
</organism>
<dbReference type="InterPro" id="IPR024083">
    <property type="entry name" value="Fumarase/histidase_N"/>
</dbReference>
<comment type="caution">
    <text evidence="2">The sequence shown here is derived from an EMBL/GenBank/DDBJ whole genome shotgun (WGS) entry which is preliminary data.</text>
</comment>
<keyword evidence="1" id="KW-0732">Signal</keyword>
<dbReference type="Gene3D" id="1.20.200.10">
    <property type="entry name" value="Fumarase/aspartase (Central domain)"/>
    <property type="match status" value="1"/>
</dbReference>